<dbReference type="AlphaFoldDB" id="A0A1I0N228"/>
<dbReference type="InterPro" id="IPR055972">
    <property type="entry name" value="DUF7550"/>
</dbReference>
<protein>
    <submittedName>
        <fullName evidence="2">Uncharacterized protein</fullName>
    </submittedName>
</protein>
<evidence type="ECO:0000313" key="2">
    <source>
        <dbReference type="EMBL" id="SEV94871.1"/>
    </source>
</evidence>
<dbReference type="Pfam" id="PF24418">
    <property type="entry name" value="DUF7550"/>
    <property type="match status" value="1"/>
</dbReference>
<sequence length="49" mass="5206">MSDDHGHDDHGDEGRVTSPMQEFSMGQVTTGFVVLLVGLAVAYALPAFV</sequence>
<keyword evidence="3" id="KW-1185">Reference proteome</keyword>
<keyword evidence="1" id="KW-0812">Transmembrane</keyword>
<dbReference type="EMBL" id="FOJA01000001">
    <property type="protein sequence ID" value="SEV94871.1"/>
    <property type="molecule type" value="Genomic_DNA"/>
</dbReference>
<organism evidence="2 3">
    <name type="scientific">Halobacterium jilantaiense</name>
    <dbReference type="NCBI Taxonomy" id="355548"/>
    <lineage>
        <taxon>Archaea</taxon>
        <taxon>Methanobacteriati</taxon>
        <taxon>Methanobacteriota</taxon>
        <taxon>Stenosarchaea group</taxon>
        <taxon>Halobacteria</taxon>
        <taxon>Halobacteriales</taxon>
        <taxon>Halobacteriaceae</taxon>
        <taxon>Halobacterium</taxon>
    </lineage>
</organism>
<dbReference type="Proteomes" id="UP000198518">
    <property type="component" value="Unassembled WGS sequence"/>
</dbReference>
<evidence type="ECO:0000313" key="3">
    <source>
        <dbReference type="Proteomes" id="UP000198518"/>
    </source>
</evidence>
<proteinExistence type="predicted"/>
<feature type="transmembrane region" description="Helical" evidence="1">
    <location>
        <begin position="28"/>
        <end position="48"/>
    </location>
</feature>
<gene>
    <name evidence="2" type="ORF">SAMN04487945_0536</name>
</gene>
<accession>A0A1I0N228</accession>
<reference evidence="2 3" key="1">
    <citation type="submission" date="2016-10" db="EMBL/GenBank/DDBJ databases">
        <authorList>
            <person name="de Groot N.N."/>
        </authorList>
    </citation>
    <scope>NUCLEOTIDE SEQUENCE [LARGE SCALE GENOMIC DNA]</scope>
    <source>
        <strain evidence="2 3">CGMCC 1.5337</strain>
    </source>
</reference>
<name>A0A1I0N228_9EURY</name>
<keyword evidence="1" id="KW-1133">Transmembrane helix</keyword>
<dbReference type="STRING" id="355548.SAMN04487945_0536"/>
<dbReference type="RefSeq" id="WP_177170760.1">
    <property type="nucleotide sequence ID" value="NZ_FOJA01000001.1"/>
</dbReference>
<evidence type="ECO:0000256" key="1">
    <source>
        <dbReference type="SAM" id="Phobius"/>
    </source>
</evidence>
<keyword evidence="1" id="KW-0472">Membrane</keyword>